<dbReference type="GO" id="GO:0008270">
    <property type="term" value="F:zinc ion binding"/>
    <property type="evidence" value="ECO:0007669"/>
    <property type="project" value="UniProtKB-KW"/>
</dbReference>
<dbReference type="InterPro" id="IPR001870">
    <property type="entry name" value="B30.2/SPRY"/>
</dbReference>
<comment type="caution">
    <text evidence="8">The sequence shown here is derived from an EMBL/GenBank/DDBJ whole genome shotgun (WGS) entry which is preliminary data.</text>
</comment>
<sequence length="468" mass="53406">MATNLEIDLSCPVCLEVYRDPVLLRCGHNFCKECIERYTEESEGALICPLCRAEFDGDSFYCNRQLANVIAGVLELRLGGGGQEGSLQCEEHGKARELFCRDDQRLVCLVCALSQDHKGHHCVLKDDAYKECKDTLKCEIASLEEVFKKYTTMHTSQGQDITQLLDMTERLREDIAVKFETLHEFLNMKERAIVQNLTEKEECILKQLEGNVLILSRERDNVEAILQDMSAMVNSEDSNQLLKEFASLKQRSESIYYPVLNRPDIKLDEFYGPLLYGVWKQMKNVIKIVPSPLRFDPKTANPRLRISNLGRKLIYCKIQSEPPETPERFTNHLSVIASTGLTSGTHYWEVNVSEGSDWFLGVAAASVNRKVCVATKPENGYWTIARGCGVNYFAYGKERIIISPDINLETVGVHLDYERGKLSFYDAEDMSHIYTFSDTFTEELYPYFSINCNEQSVAPTLELFHLEL</sequence>
<evidence type="ECO:0000259" key="7">
    <source>
        <dbReference type="PROSITE" id="PS50188"/>
    </source>
</evidence>
<dbReference type="SMART" id="SM00589">
    <property type="entry name" value="PRY"/>
    <property type="match status" value="1"/>
</dbReference>
<feature type="domain" description="B box-type" evidence="6">
    <location>
        <begin position="84"/>
        <end position="126"/>
    </location>
</feature>
<evidence type="ECO:0000256" key="1">
    <source>
        <dbReference type="ARBA" id="ARBA00022723"/>
    </source>
</evidence>
<dbReference type="Pfam" id="PF00622">
    <property type="entry name" value="SPRY"/>
    <property type="match status" value="1"/>
</dbReference>
<feature type="domain" description="B30.2/SPRY" evidence="7">
    <location>
        <begin position="273"/>
        <end position="466"/>
    </location>
</feature>
<dbReference type="Pfam" id="PF00643">
    <property type="entry name" value="zf-B_box"/>
    <property type="match status" value="1"/>
</dbReference>
<dbReference type="CDD" id="cd13733">
    <property type="entry name" value="SPRY_PRY_C-I_1"/>
    <property type="match status" value="1"/>
</dbReference>
<evidence type="ECO:0000313" key="8">
    <source>
        <dbReference type="EMBL" id="GCC18920.1"/>
    </source>
</evidence>
<dbReference type="SUPFAM" id="SSF49899">
    <property type="entry name" value="Concanavalin A-like lectins/glucanases"/>
    <property type="match status" value="1"/>
</dbReference>
<dbReference type="Gene3D" id="3.30.40.10">
    <property type="entry name" value="Zinc/RING finger domain, C3HC4 (zinc finger)"/>
    <property type="match status" value="1"/>
</dbReference>
<dbReference type="PROSITE" id="PS50119">
    <property type="entry name" value="ZF_BBOX"/>
    <property type="match status" value="1"/>
</dbReference>
<evidence type="ECO:0000256" key="2">
    <source>
        <dbReference type="ARBA" id="ARBA00022771"/>
    </source>
</evidence>
<dbReference type="STRING" id="137246.A0A401RLD3"/>
<dbReference type="InterPro" id="IPR003877">
    <property type="entry name" value="SPRY_dom"/>
</dbReference>
<dbReference type="InterPro" id="IPR043136">
    <property type="entry name" value="B30.2/SPRY_sf"/>
</dbReference>
<dbReference type="PANTHER" id="PTHR24103">
    <property type="entry name" value="E3 UBIQUITIN-PROTEIN LIGASE TRIM"/>
    <property type="match status" value="1"/>
</dbReference>
<dbReference type="AlphaFoldDB" id="A0A401RLD3"/>
<proteinExistence type="predicted"/>
<keyword evidence="1" id="KW-0479">Metal-binding</keyword>
<reference evidence="8 9" key="1">
    <citation type="journal article" date="2018" name="Nat. Ecol. Evol.">
        <title>Shark genomes provide insights into elasmobranch evolution and the origin of vertebrates.</title>
        <authorList>
            <person name="Hara Y"/>
            <person name="Yamaguchi K"/>
            <person name="Onimaru K"/>
            <person name="Kadota M"/>
            <person name="Koyanagi M"/>
            <person name="Keeley SD"/>
            <person name="Tatsumi K"/>
            <person name="Tanaka K"/>
            <person name="Motone F"/>
            <person name="Kageyama Y"/>
            <person name="Nozu R"/>
            <person name="Adachi N"/>
            <person name="Nishimura O"/>
            <person name="Nakagawa R"/>
            <person name="Tanegashima C"/>
            <person name="Kiyatake I"/>
            <person name="Matsumoto R"/>
            <person name="Murakumo K"/>
            <person name="Nishida K"/>
            <person name="Terakita A"/>
            <person name="Kuratani S"/>
            <person name="Sato K"/>
            <person name="Hyodo S Kuraku.S."/>
        </authorList>
    </citation>
    <scope>NUCLEOTIDE SEQUENCE [LARGE SCALE GENOMIC DNA]</scope>
</reference>
<dbReference type="SUPFAM" id="SSF57850">
    <property type="entry name" value="RING/U-box"/>
    <property type="match status" value="1"/>
</dbReference>
<dbReference type="InterPro" id="IPR006574">
    <property type="entry name" value="PRY"/>
</dbReference>
<organism evidence="8 9">
    <name type="scientific">Chiloscyllium punctatum</name>
    <name type="common">Brownbanded bambooshark</name>
    <name type="synonym">Hemiscyllium punctatum</name>
    <dbReference type="NCBI Taxonomy" id="137246"/>
    <lineage>
        <taxon>Eukaryota</taxon>
        <taxon>Metazoa</taxon>
        <taxon>Chordata</taxon>
        <taxon>Craniata</taxon>
        <taxon>Vertebrata</taxon>
        <taxon>Chondrichthyes</taxon>
        <taxon>Elasmobranchii</taxon>
        <taxon>Galeomorphii</taxon>
        <taxon>Galeoidea</taxon>
        <taxon>Orectolobiformes</taxon>
        <taxon>Hemiscylliidae</taxon>
        <taxon>Chiloscyllium</taxon>
    </lineage>
</organism>
<dbReference type="PROSITE" id="PS00518">
    <property type="entry name" value="ZF_RING_1"/>
    <property type="match status" value="1"/>
</dbReference>
<evidence type="ECO:0000259" key="6">
    <source>
        <dbReference type="PROSITE" id="PS50119"/>
    </source>
</evidence>
<dbReference type="SUPFAM" id="SSF57845">
    <property type="entry name" value="B-box zinc-binding domain"/>
    <property type="match status" value="1"/>
</dbReference>
<name>A0A401RLD3_CHIPU</name>
<dbReference type="SMART" id="SM00449">
    <property type="entry name" value="SPRY"/>
    <property type="match status" value="1"/>
</dbReference>
<dbReference type="InterPro" id="IPR027370">
    <property type="entry name" value="Znf-RING_euk"/>
</dbReference>
<dbReference type="FunFam" id="2.60.120.920:FF:000004">
    <property type="entry name" value="Butyrophilin subfamily 1 member A1"/>
    <property type="match status" value="1"/>
</dbReference>
<dbReference type="InterPro" id="IPR000315">
    <property type="entry name" value="Znf_B-box"/>
</dbReference>
<evidence type="ECO:0000259" key="5">
    <source>
        <dbReference type="PROSITE" id="PS50089"/>
    </source>
</evidence>
<accession>A0A401RLD3</accession>
<dbReference type="Gene3D" id="3.30.160.60">
    <property type="entry name" value="Classic Zinc Finger"/>
    <property type="match status" value="1"/>
</dbReference>
<dbReference type="PROSITE" id="PS50188">
    <property type="entry name" value="B302_SPRY"/>
    <property type="match status" value="1"/>
</dbReference>
<dbReference type="InterPro" id="IPR003879">
    <property type="entry name" value="Butyrophylin_SPRY"/>
</dbReference>
<dbReference type="OMA" id="NIWLKME"/>
<keyword evidence="9" id="KW-1185">Reference proteome</keyword>
<dbReference type="Gene3D" id="2.60.120.920">
    <property type="match status" value="1"/>
</dbReference>
<dbReference type="InterPro" id="IPR013320">
    <property type="entry name" value="ConA-like_dom_sf"/>
</dbReference>
<dbReference type="PROSITE" id="PS50089">
    <property type="entry name" value="ZF_RING_2"/>
    <property type="match status" value="1"/>
</dbReference>
<gene>
    <name evidence="8" type="ORF">chiPu_0018122</name>
</gene>
<dbReference type="InterPro" id="IPR050143">
    <property type="entry name" value="TRIM/RBCC"/>
</dbReference>
<dbReference type="Proteomes" id="UP000287033">
    <property type="component" value="Unassembled WGS sequence"/>
</dbReference>
<dbReference type="SMART" id="SM00184">
    <property type="entry name" value="RING"/>
    <property type="match status" value="1"/>
</dbReference>
<keyword evidence="3" id="KW-0862">Zinc</keyword>
<dbReference type="InterPro" id="IPR001841">
    <property type="entry name" value="Znf_RING"/>
</dbReference>
<evidence type="ECO:0000313" key="9">
    <source>
        <dbReference type="Proteomes" id="UP000287033"/>
    </source>
</evidence>
<protein>
    <submittedName>
        <fullName evidence="8">Uncharacterized protein</fullName>
    </submittedName>
</protein>
<dbReference type="InterPro" id="IPR017907">
    <property type="entry name" value="Znf_RING_CS"/>
</dbReference>
<evidence type="ECO:0000256" key="4">
    <source>
        <dbReference type="PROSITE-ProRule" id="PRU00024"/>
    </source>
</evidence>
<dbReference type="Pfam" id="PF13445">
    <property type="entry name" value="zf-RING_UBOX"/>
    <property type="match status" value="1"/>
</dbReference>
<dbReference type="InterPro" id="IPR013083">
    <property type="entry name" value="Znf_RING/FYVE/PHD"/>
</dbReference>
<keyword evidence="2 4" id="KW-0863">Zinc-finger</keyword>
<dbReference type="Pfam" id="PF13765">
    <property type="entry name" value="PRY"/>
    <property type="match status" value="1"/>
</dbReference>
<dbReference type="EMBL" id="BEZZ01001476">
    <property type="protein sequence ID" value="GCC18920.1"/>
    <property type="molecule type" value="Genomic_DNA"/>
</dbReference>
<feature type="domain" description="RING-type" evidence="5">
    <location>
        <begin position="11"/>
        <end position="52"/>
    </location>
</feature>
<dbReference type="OrthoDB" id="128536at2759"/>
<evidence type="ECO:0000256" key="3">
    <source>
        <dbReference type="ARBA" id="ARBA00022833"/>
    </source>
</evidence>
<dbReference type="SMART" id="SM00336">
    <property type="entry name" value="BBOX"/>
    <property type="match status" value="1"/>
</dbReference>
<dbReference type="PRINTS" id="PR01407">
    <property type="entry name" value="BUTYPHLNCDUF"/>
</dbReference>